<name>A0A8G2FWB3_PICTO</name>
<dbReference type="Proteomes" id="UP000192315">
    <property type="component" value="Unassembled WGS sequence"/>
</dbReference>
<keyword evidence="2" id="KW-1185">Reference proteome</keyword>
<dbReference type="EMBL" id="FWYE01000001">
    <property type="protein sequence ID" value="SMD30661.1"/>
    <property type="molecule type" value="Genomic_DNA"/>
</dbReference>
<gene>
    <name evidence="1" type="ORF">SAMN02745355_0554</name>
</gene>
<dbReference type="AlphaFoldDB" id="A0A8G2FWB3"/>
<evidence type="ECO:0000313" key="2">
    <source>
        <dbReference type="Proteomes" id="UP000192315"/>
    </source>
</evidence>
<dbReference type="RefSeq" id="WP_084272567.1">
    <property type="nucleotide sequence ID" value="NZ_FWYE01000001.1"/>
</dbReference>
<evidence type="ECO:0000313" key="1">
    <source>
        <dbReference type="EMBL" id="SMD30661.1"/>
    </source>
</evidence>
<accession>A0A8G2FWB3</accession>
<reference evidence="1 2" key="1">
    <citation type="submission" date="2017-04" db="EMBL/GenBank/DDBJ databases">
        <authorList>
            <person name="Varghese N."/>
            <person name="Submissions S."/>
        </authorList>
    </citation>
    <scope>NUCLEOTIDE SEQUENCE [LARGE SCALE GENOMIC DNA]</scope>
    <source>
        <strain evidence="1 2">DSM 9789</strain>
    </source>
</reference>
<proteinExistence type="predicted"/>
<comment type="caution">
    <text evidence="1">The sequence shown here is derived from an EMBL/GenBank/DDBJ whole genome shotgun (WGS) entry which is preliminary data.</text>
</comment>
<organism evidence="1 2">
    <name type="scientific">Picrophilus torridus (strain ATCC 700027 / DSM 9790 / JCM 10055 / NBRC 100828 / KAW 2/3)</name>
    <dbReference type="NCBI Taxonomy" id="1122961"/>
    <lineage>
        <taxon>Archaea</taxon>
        <taxon>Methanobacteriati</taxon>
        <taxon>Thermoplasmatota</taxon>
        <taxon>Thermoplasmata</taxon>
        <taxon>Thermoplasmatales</taxon>
        <taxon>Picrophilaceae</taxon>
        <taxon>Picrophilus</taxon>
    </lineage>
</organism>
<protein>
    <submittedName>
        <fullName evidence="1">Uncharacterized protein</fullName>
    </submittedName>
</protein>
<sequence length="80" mass="9430">MPVKSDDIKSRGGDAESLITSFLEKNRDSYFTLKEISESTGIDIIELHVIITMMLWSGRIKYRDIYDHENKLRRYYAINK</sequence>